<dbReference type="Proteomes" id="UP000016491">
    <property type="component" value="Unassembled WGS sequence"/>
</dbReference>
<dbReference type="EMBL" id="AWSU01000233">
    <property type="protein sequence ID" value="ERI75821.1"/>
    <property type="molecule type" value="Genomic_DNA"/>
</dbReference>
<sequence>MRDTDRQEGEEMKYITFDEDKPYDLILLGRVAIDFNPLDYNKPLYESETFKKYVGGSPANIAVGMARLGKKVGFFAKVSDDQFGTFVERYFENEGIDISHISRCQNGEKLGLTFTEILSPTESSILMYRGSIADLQLSVEDIDEEYIKSAKALLISGTALAASPSREAALKAVSLAKKNQVPVIFDIDYRAYTWKNHDEIAIYYSAVASQADIILGSREEYDLTENLIAPGRTDVETAKAWCAKGARIVVIKHGREGSTAYAYDGNSFSIKPFPVKALKGFGGGDGYAAAFLYGLLEGKELLDCLEMGSAEAAMLVASHACSADMPGAEALYTFIRQCKDEYGEMVARA</sequence>
<dbReference type="EC" id="2.7.1.92" evidence="6"/>
<accession>A0ABC9TVX1</accession>
<dbReference type="Gene3D" id="2.20.150.10">
    <property type="entry name" value="putative 5-dehydro-2- deoxygluconokinase"/>
    <property type="match status" value="1"/>
</dbReference>
<keyword evidence="2 6" id="KW-0808">Transferase</keyword>
<proteinExistence type="inferred from homology"/>
<evidence type="ECO:0000256" key="1">
    <source>
        <dbReference type="ARBA" id="ARBA00010688"/>
    </source>
</evidence>
<dbReference type="SUPFAM" id="SSF53613">
    <property type="entry name" value="Ribokinase-like"/>
    <property type="match status" value="1"/>
</dbReference>
<evidence type="ECO:0000256" key="2">
    <source>
        <dbReference type="ARBA" id="ARBA00022679"/>
    </source>
</evidence>
<evidence type="ECO:0000256" key="5">
    <source>
        <dbReference type="ARBA" id="ARBA00022840"/>
    </source>
</evidence>
<keyword evidence="3 6" id="KW-0547">Nucleotide-binding</keyword>
<comment type="catalytic activity">
    <reaction evidence="6">
        <text>5-dehydro-2-deoxy-D-gluconate + ATP = 6-phospho-5-dehydro-2-deoxy-D-gluconate + ADP + H(+)</text>
        <dbReference type="Rhea" id="RHEA:13497"/>
        <dbReference type="ChEBI" id="CHEBI:15378"/>
        <dbReference type="ChEBI" id="CHEBI:16669"/>
        <dbReference type="ChEBI" id="CHEBI:30616"/>
        <dbReference type="ChEBI" id="CHEBI:57949"/>
        <dbReference type="ChEBI" id="CHEBI:456216"/>
        <dbReference type="EC" id="2.7.1.92"/>
    </reaction>
</comment>
<evidence type="ECO:0000256" key="4">
    <source>
        <dbReference type="ARBA" id="ARBA00022777"/>
    </source>
</evidence>
<protein>
    <recommendedName>
        <fullName evidence="6">5-dehydro-2-deoxygluconokinase</fullName>
        <ecNumber evidence="6">2.7.1.92</ecNumber>
    </recommendedName>
    <alternativeName>
        <fullName evidence="6">2-deoxy-5-keto-D-gluconate kinase</fullName>
        <shortName evidence="6">DKG kinase</shortName>
    </alternativeName>
</protein>
<dbReference type="InterPro" id="IPR050306">
    <property type="entry name" value="PfkB_Carbo_kinase"/>
</dbReference>
<dbReference type="Pfam" id="PF00294">
    <property type="entry name" value="PfkB"/>
    <property type="match status" value="1"/>
</dbReference>
<dbReference type="PANTHER" id="PTHR43085:SF49">
    <property type="entry name" value="5-DEHYDRO-2-DEOXYGLUCONOKINASE"/>
    <property type="match status" value="1"/>
</dbReference>
<comment type="caution">
    <text evidence="8">The sequence shown here is derived from an EMBL/GenBank/DDBJ whole genome shotgun (WGS) entry which is preliminary data.</text>
</comment>
<evidence type="ECO:0000256" key="3">
    <source>
        <dbReference type="ARBA" id="ARBA00022741"/>
    </source>
</evidence>
<gene>
    <name evidence="6" type="primary">iolC</name>
    <name evidence="8" type="ORF">CLOSYM_03021</name>
</gene>
<organism evidence="8 9">
    <name type="scientific">[Clostridium] symbiosum ATCC 14940</name>
    <dbReference type="NCBI Taxonomy" id="411472"/>
    <lineage>
        <taxon>Bacteria</taxon>
        <taxon>Bacillati</taxon>
        <taxon>Bacillota</taxon>
        <taxon>Clostridia</taxon>
        <taxon>Lachnospirales</taxon>
        <taxon>Lachnospiraceae</taxon>
        <taxon>Otoolea</taxon>
    </lineage>
</organism>
<evidence type="ECO:0000313" key="8">
    <source>
        <dbReference type="EMBL" id="ERI75821.1"/>
    </source>
</evidence>
<comment type="similarity">
    <text evidence="1 6">Belongs to the carbohydrate kinase PfkB family.</text>
</comment>
<evidence type="ECO:0000259" key="7">
    <source>
        <dbReference type="Pfam" id="PF00294"/>
    </source>
</evidence>
<dbReference type="PANTHER" id="PTHR43085">
    <property type="entry name" value="HEXOKINASE FAMILY MEMBER"/>
    <property type="match status" value="1"/>
</dbReference>
<evidence type="ECO:0000313" key="9">
    <source>
        <dbReference type="Proteomes" id="UP000016491"/>
    </source>
</evidence>
<dbReference type="InterPro" id="IPR023314">
    <property type="entry name" value="Myo_inos_IolC-like_sf"/>
</dbReference>
<dbReference type="InterPro" id="IPR030830">
    <property type="entry name" value="Myo_inos_IolC"/>
</dbReference>
<reference evidence="8 9" key="1">
    <citation type="submission" date="2013-07" db="EMBL/GenBank/DDBJ databases">
        <authorList>
            <person name="Weinstock G."/>
            <person name="Sodergren E."/>
            <person name="Wylie T."/>
            <person name="Fulton L."/>
            <person name="Fulton R."/>
            <person name="Fronick C."/>
            <person name="O'Laughlin M."/>
            <person name="Godfrey J."/>
            <person name="Miner T."/>
            <person name="Herter B."/>
            <person name="Appelbaum E."/>
            <person name="Cordes M."/>
            <person name="Lek S."/>
            <person name="Wollam A."/>
            <person name="Pepin K.H."/>
            <person name="Palsikar V.B."/>
            <person name="Mitreva M."/>
            <person name="Wilson R.K."/>
        </authorList>
    </citation>
    <scope>NUCLEOTIDE SEQUENCE [LARGE SCALE GENOMIC DNA]</scope>
    <source>
        <strain evidence="8 9">ATCC 14940</strain>
    </source>
</reference>
<comment type="pathway">
    <text evidence="6">Polyol metabolism; myo-inositol degradation into acetyl-CoA; acetyl-CoA from myo-inositol: step 5/7.</text>
</comment>
<dbReference type="InterPro" id="IPR011611">
    <property type="entry name" value="PfkB_dom"/>
</dbReference>
<dbReference type="CDD" id="cd01166">
    <property type="entry name" value="KdgK"/>
    <property type="match status" value="1"/>
</dbReference>
<evidence type="ECO:0000256" key="6">
    <source>
        <dbReference type="HAMAP-Rule" id="MF_01668"/>
    </source>
</evidence>
<keyword evidence="4 6" id="KW-0418">Kinase</keyword>
<keyword evidence="5 6" id="KW-0067">ATP-binding</keyword>
<dbReference type="GO" id="GO:0047590">
    <property type="term" value="F:5-dehydro-2-deoxygluconokinase activity"/>
    <property type="evidence" value="ECO:0007669"/>
    <property type="project" value="UniProtKB-UniRule"/>
</dbReference>
<name>A0ABC9TVX1_CLOSY</name>
<dbReference type="AlphaFoldDB" id="A0ABC9TVX1"/>
<dbReference type="InterPro" id="IPR022841">
    <property type="entry name" value="DKG_kinase_firmi"/>
</dbReference>
<comment type="function">
    <text evidence="6">Catalyzes the phosphorylation of 5-dehydro-2-deoxy-D-gluconate (2-deoxy-5-keto-D-gluconate or DKG) to 6-phospho-5-dehydro-2-deoxy-D-gluconate (DKGP).</text>
</comment>
<dbReference type="GO" id="GO:0005524">
    <property type="term" value="F:ATP binding"/>
    <property type="evidence" value="ECO:0007669"/>
    <property type="project" value="UniProtKB-UniRule"/>
</dbReference>
<dbReference type="Gene3D" id="3.40.1190.20">
    <property type="match status" value="1"/>
</dbReference>
<dbReference type="GO" id="GO:0019310">
    <property type="term" value="P:inositol catabolic process"/>
    <property type="evidence" value="ECO:0007669"/>
    <property type="project" value="UniProtKB-UniRule"/>
</dbReference>
<feature type="domain" description="Carbohydrate kinase PfkB" evidence="7">
    <location>
        <begin position="25"/>
        <end position="326"/>
    </location>
</feature>
<dbReference type="HAMAP" id="MF_01668">
    <property type="entry name" value="IolC"/>
    <property type="match status" value="1"/>
</dbReference>
<dbReference type="InterPro" id="IPR029056">
    <property type="entry name" value="Ribokinase-like"/>
</dbReference>
<dbReference type="NCBIfam" id="TIGR04382">
    <property type="entry name" value="myo_inos_iolC_N"/>
    <property type="match status" value="1"/>
</dbReference>